<dbReference type="Pfam" id="PF02601">
    <property type="entry name" value="Exonuc_VII_L"/>
    <property type="match status" value="1"/>
</dbReference>
<protein>
    <recommendedName>
        <fullName evidence="5">Exodeoxyribonuclease 7 large subunit</fullName>
        <ecNumber evidence="5">3.1.11.6</ecNumber>
    </recommendedName>
    <alternativeName>
        <fullName evidence="5">Exodeoxyribonuclease VII large subunit</fullName>
        <shortName evidence="5">Exonuclease VII large subunit</shortName>
    </alternativeName>
</protein>
<dbReference type="GO" id="GO:0005737">
    <property type="term" value="C:cytoplasm"/>
    <property type="evidence" value="ECO:0007669"/>
    <property type="project" value="UniProtKB-SubCell"/>
</dbReference>
<keyword evidence="2 5" id="KW-0540">Nuclease</keyword>
<feature type="coiled-coil region" evidence="7">
    <location>
        <begin position="327"/>
        <end position="399"/>
    </location>
</feature>
<comment type="subunit">
    <text evidence="5">Heterooligomer composed of large and small subunits.</text>
</comment>
<evidence type="ECO:0000259" key="9">
    <source>
        <dbReference type="Pfam" id="PF13742"/>
    </source>
</evidence>
<evidence type="ECO:0000259" key="8">
    <source>
        <dbReference type="Pfam" id="PF02601"/>
    </source>
</evidence>
<dbReference type="EMBL" id="JABMKT010000001">
    <property type="protein sequence ID" value="NYV27242.1"/>
    <property type="molecule type" value="Genomic_DNA"/>
</dbReference>
<feature type="domain" description="OB-fold nucleic acid binding" evidence="9">
    <location>
        <begin position="5"/>
        <end position="98"/>
    </location>
</feature>
<dbReference type="GO" id="GO:0003676">
    <property type="term" value="F:nucleic acid binding"/>
    <property type="evidence" value="ECO:0007669"/>
    <property type="project" value="InterPro"/>
</dbReference>
<dbReference type="InterPro" id="IPR003753">
    <property type="entry name" value="Exonuc_VII_L"/>
</dbReference>
<comment type="subcellular location">
    <subcellularLocation>
        <location evidence="5 6">Cytoplasm</location>
    </subcellularLocation>
</comment>
<name>A0A7Z0PEV0_9FUSO</name>
<evidence type="ECO:0000313" key="10">
    <source>
        <dbReference type="EMBL" id="NYV27242.1"/>
    </source>
</evidence>
<proteinExistence type="inferred from homology"/>
<keyword evidence="1 5" id="KW-0963">Cytoplasm</keyword>
<keyword evidence="3 5" id="KW-0378">Hydrolase</keyword>
<evidence type="ECO:0000313" key="11">
    <source>
        <dbReference type="Proteomes" id="UP000526184"/>
    </source>
</evidence>
<comment type="similarity">
    <text evidence="5 6">Belongs to the XseA family.</text>
</comment>
<dbReference type="Pfam" id="PF13742">
    <property type="entry name" value="tRNA_anti_2"/>
    <property type="match status" value="1"/>
</dbReference>
<dbReference type="Proteomes" id="UP000526184">
    <property type="component" value="Unassembled WGS sequence"/>
</dbReference>
<evidence type="ECO:0000256" key="2">
    <source>
        <dbReference type="ARBA" id="ARBA00022722"/>
    </source>
</evidence>
<evidence type="ECO:0000256" key="4">
    <source>
        <dbReference type="ARBA" id="ARBA00022839"/>
    </source>
</evidence>
<dbReference type="PANTHER" id="PTHR30008:SF0">
    <property type="entry name" value="EXODEOXYRIBONUCLEASE 7 LARGE SUBUNIT"/>
    <property type="match status" value="1"/>
</dbReference>
<accession>A0A7Z0PEV0</accession>
<keyword evidence="7" id="KW-0175">Coiled coil</keyword>
<dbReference type="AlphaFoldDB" id="A0A7Z0PEV0"/>
<feature type="domain" description="Exonuclease VII large subunit C-terminal" evidence="8">
    <location>
        <begin position="123"/>
        <end position="439"/>
    </location>
</feature>
<keyword evidence="4 5" id="KW-0269">Exonuclease</keyword>
<dbReference type="GO" id="GO:0006308">
    <property type="term" value="P:DNA catabolic process"/>
    <property type="evidence" value="ECO:0007669"/>
    <property type="project" value="UniProtKB-UniRule"/>
</dbReference>
<evidence type="ECO:0000256" key="1">
    <source>
        <dbReference type="ARBA" id="ARBA00022490"/>
    </source>
</evidence>
<dbReference type="Gene3D" id="2.40.50.1010">
    <property type="match status" value="1"/>
</dbReference>
<evidence type="ECO:0000256" key="6">
    <source>
        <dbReference type="RuleBase" id="RU004355"/>
    </source>
</evidence>
<keyword evidence="11" id="KW-1185">Reference proteome</keyword>
<gene>
    <name evidence="5 10" type="primary">xseA</name>
    <name evidence="10" type="ORF">HP397_00175</name>
</gene>
<organism evidence="10 11">
    <name type="scientific">Streptobacillus felis</name>
    <dbReference type="NCBI Taxonomy" id="1384509"/>
    <lineage>
        <taxon>Bacteria</taxon>
        <taxon>Fusobacteriati</taxon>
        <taxon>Fusobacteriota</taxon>
        <taxon>Fusobacteriia</taxon>
        <taxon>Fusobacteriales</taxon>
        <taxon>Leptotrichiaceae</taxon>
        <taxon>Streptobacillus</taxon>
    </lineage>
</organism>
<dbReference type="EC" id="3.1.11.6" evidence="5"/>
<evidence type="ECO:0000256" key="5">
    <source>
        <dbReference type="HAMAP-Rule" id="MF_00378"/>
    </source>
</evidence>
<sequence length="442" mass="51130">MNKVLTVSEIGEILERTFNQLFLDAYEIEGEISNITYQNTGHLYFTLKDKNAQIKCAVFRYKDKGIIRDLKDGEKIQVKGTVSFYKPGGSVTFKVTKLQRLDLLGKLHQELEKLKLKYYEMGYFDENKKKPIPRIVKRLGVITSQTGAAIQDIINTTHNRDKYVDIFLYPVKVQGEGSKEEISNALNYFNDNQEIYNLDAIIVGRGGGSIEDLWSFNEKEVVEAIYNSKIFVVSAVGHETDTLLSDYVADLRASTPTQAAEKIIKKLEDEENTLKTFEYKINKSLENKYKVLKNEILSIKNSYIIRKFDERISEKRIILSDLEDKLIQKLEYKFEKVKNNFDNIKLKININNVYTKIEMLKNMINNEKVNLIKNMNIKIEKKKNELENLRLITSKHSNEDILKKGYTITTYKGKVVKRSIDLSKGSKIETMFLDGCVESKVE</sequence>
<dbReference type="GO" id="GO:0008855">
    <property type="term" value="F:exodeoxyribonuclease VII activity"/>
    <property type="evidence" value="ECO:0007669"/>
    <property type="project" value="UniProtKB-UniRule"/>
</dbReference>
<dbReference type="PANTHER" id="PTHR30008">
    <property type="entry name" value="EXODEOXYRIBONUCLEASE 7 LARGE SUBUNIT"/>
    <property type="match status" value="1"/>
</dbReference>
<feature type="coiled-coil region" evidence="7">
    <location>
        <begin position="260"/>
        <end position="302"/>
    </location>
</feature>
<dbReference type="CDD" id="cd04489">
    <property type="entry name" value="ExoVII_LU_OBF"/>
    <property type="match status" value="1"/>
</dbReference>
<comment type="function">
    <text evidence="5">Bidirectionally degrades single-stranded DNA into large acid-insoluble oligonucleotides, which are then degraded further into small acid-soluble oligonucleotides.</text>
</comment>
<dbReference type="InterPro" id="IPR025824">
    <property type="entry name" value="OB-fold_nuc-bd_dom"/>
</dbReference>
<dbReference type="RefSeq" id="WP_067321233.1">
    <property type="nucleotide sequence ID" value="NZ_CBCRWS010000001.1"/>
</dbReference>
<comment type="catalytic activity">
    <reaction evidence="5 6">
        <text>Exonucleolytic cleavage in either 5'- to 3'- or 3'- to 5'-direction to yield nucleoside 5'-phosphates.</text>
        <dbReference type="EC" id="3.1.11.6"/>
    </reaction>
</comment>
<dbReference type="HAMAP" id="MF_00378">
    <property type="entry name" value="Exonuc_7_L"/>
    <property type="match status" value="1"/>
</dbReference>
<evidence type="ECO:0000256" key="3">
    <source>
        <dbReference type="ARBA" id="ARBA00022801"/>
    </source>
</evidence>
<dbReference type="OrthoDB" id="9802795at2"/>
<dbReference type="GO" id="GO:0009318">
    <property type="term" value="C:exodeoxyribonuclease VII complex"/>
    <property type="evidence" value="ECO:0007669"/>
    <property type="project" value="UniProtKB-UniRule"/>
</dbReference>
<dbReference type="NCBIfam" id="TIGR00237">
    <property type="entry name" value="xseA"/>
    <property type="match status" value="1"/>
</dbReference>
<reference evidence="10 11" key="1">
    <citation type="submission" date="2020-05" db="EMBL/GenBank/DDBJ databases">
        <title>Streptobacillus felis strain LHL191014123.</title>
        <authorList>
            <person name="Fawzy A."/>
            <person name="Rau J."/>
            <person name="Risse K."/>
            <person name="Schauerte N."/>
            <person name="Geiger C."/>
            <person name="Blom J."/>
            <person name="Imirzalioglu C."/>
            <person name="Falgenhauer J."/>
            <person name="Bach A."/>
            <person name="Herden C."/>
            <person name="Eisenberg T."/>
        </authorList>
    </citation>
    <scope>NUCLEOTIDE SEQUENCE [LARGE SCALE GENOMIC DNA]</scope>
    <source>
        <strain evidence="10 11">LHL191014123</strain>
    </source>
</reference>
<comment type="caution">
    <text evidence="10">The sequence shown here is derived from an EMBL/GenBank/DDBJ whole genome shotgun (WGS) entry which is preliminary data.</text>
</comment>
<evidence type="ECO:0000256" key="7">
    <source>
        <dbReference type="SAM" id="Coils"/>
    </source>
</evidence>
<dbReference type="InterPro" id="IPR020579">
    <property type="entry name" value="Exonuc_VII_lsu_C"/>
</dbReference>